<evidence type="ECO:0000313" key="2">
    <source>
        <dbReference type="EMBL" id="GAA0378694.1"/>
    </source>
</evidence>
<dbReference type="EMBL" id="BAAAEJ010000002">
    <property type="protein sequence ID" value="GAA0378694.1"/>
    <property type="molecule type" value="Genomic_DNA"/>
</dbReference>
<feature type="signal peptide" evidence="1">
    <location>
        <begin position="1"/>
        <end position="24"/>
    </location>
</feature>
<dbReference type="RefSeq" id="WP_167178490.1">
    <property type="nucleotide sequence ID" value="NZ_BAAAEJ010000002.1"/>
</dbReference>
<sequence length="118" mass="12311">MAYRKLFIAVAAAAALGVAGGVMAQTSGQKALVDAAKAEGRVGEQADGYLGIRTTVEADTRAAVDAINNGRRDAYARTGSQAGTSAAVAGERMFETRLFPNVSSGQWYRNAAGQWVQK</sequence>
<keyword evidence="1" id="KW-0732">Signal</keyword>
<comment type="caution">
    <text evidence="2">The sequence shown here is derived from an EMBL/GenBank/DDBJ whole genome shotgun (WGS) entry which is preliminary data.</text>
</comment>
<dbReference type="Pfam" id="PF07027">
    <property type="entry name" value="DUF1318"/>
    <property type="match status" value="1"/>
</dbReference>
<protein>
    <submittedName>
        <fullName evidence="2">YdbL family protein</fullName>
    </submittedName>
</protein>
<evidence type="ECO:0000256" key="1">
    <source>
        <dbReference type="SAM" id="SignalP"/>
    </source>
</evidence>
<dbReference type="InterPro" id="IPR008309">
    <property type="entry name" value="YdbL"/>
</dbReference>
<evidence type="ECO:0000313" key="3">
    <source>
        <dbReference type="Proteomes" id="UP001500791"/>
    </source>
</evidence>
<name>A0ABN0Y0W1_9CAUL</name>
<keyword evidence="3" id="KW-1185">Reference proteome</keyword>
<feature type="chain" id="PRO_5045670209" evidence="1">
    <location>
        <begin position="25"/>
        <end position="118"/>
    </location>
</feature>
<accession>A0ABN0Y0W1</accession>
<gene>
    <name evidence="2" type="ORF">GCM10009093_02200</name>
</gene>
<dbReference type="Proteomes" id="UP001500791">
    <property type="component" value="Unassembled WGS sequence"/>
</dbReference>
<organism evidence="2 3">
    <name type="scientific">Brevundimonas terrae</name>
    <dbReference type="NCBI Taxonomy" id="363631"/>
    <lineage>
        <taxon>Bacteria</taxon>
        <taxon>Pseudomonadati</taxon>
        <taxon>Pseudomonadota</taxon>
        <taxon>Alphaproteobacteria</taxon>
        <taxon>Caulobacterales</taxon>
        <taxon>Caulobacteraceae</taxon>
        <taxon>Brevundimonas</taxon>
    </lineage>
</organism>
<proteinExistence type="predicted"/>
<reference evidence="2 3" key="1">
    <citation type="journal article" date="2019" name="Int. J. Syst. Evol. Microbiol.">
        <title>The Global Catalogue of Microorganisms (GCM) 10K type strain sequencing project: providing services to taxonomists for standard genome sequencing and annotation.</title>
        <authorList>
            <consortium name="The Broad Institute Genomics Platform"/>
            <consortium name="The Broad Institute Genome Sequencing Center for Infectious Disease"/>
            <person name="Wu L."/>
            <person name="Ma J."/>
        </authorList>
    </citation>
    <scope>NUCLEOTIDE SEQUENCE [LARGE SCALE GENOMIC DNA]</scope>
    <source>
        <strain evidence="2 3">JCM 13476</strain>
    </source>
</reference>